<organism evidence="2 3">
    <name type="scientific">Actinomadura barringtoniae</name>
    <dbReference type="NCBI Taxonomy" id="1427535"/>
    <lineage>
        <taxon>Bacteria</taxon>
        <taxon>Bacillati</taxon>
        <taxon>Actinomycetota</taxon>
        <taxon>Actinomycetes</taxon>
        <taxon>Streptosporangiales</taxon>
        <taxon>Thermomonosporaceae</taxon>
        <taxon>Actinomadura</taxon>
    </lineage>
</organism>
<feature type="transmembrane region" description="Helical" evidence="1">
    <location>
        <begin position="412"/>
        <end position="432"/>
    </location>
</feature>
<comment type="caution">
    <text evidence="2">The sequence shown here is derived from an EMBL/GenBank/DDBJ whole genome shotgun (WGS) entry which is preliminary data.</text>
</comment>
<dbReference type="GO" id="GO:0005886">
    <property type="term" value="C:plasma membrane"/>
    <property type="evidence" value="ECO:0007669"/>
    <property type="project" value="UniProtKB-SubCell"/>
</dbReference>
<feature type="transmembrane region" description="Helical" evidence="1">
    <location>
        <begin position="294"/>
        <end position="315"/>
    </location>
</feature>
<keyword evidence="1" id="KW-0472">Membrane</keyword>
<dbReference type="EMBL" id="JAGEOJ010000008">
    <property type="protein sequence ID" value="MBO2449637.1"/>
    <property type="molecule type" value="Genomic_DNA"/>
</dbReference>
<feature type="transmembrane region" description="Helical" evidence="1">
    <location>
        <begin position="367"/>
        <end position="392"/>
    </location>
</feature>
<evidence type="ECO:0000256" key="1">
    <source>
        <dbReference type="SAM" id="Phobius"/>
    </source>
</evidence>
<keyword evidence="1" id="KW-0812">Transmembrane</keyword>
<dbReference type="AlphaFoldDB" id="A0A939PBB2"/>
<dbReference type="Proteomes" id="UP000669179">
    <property type="component" value="Unassembled WGS sequence"/>
</dbReference>
<keyword evidence="3" id="KW-1185">Reference proteome</keyword>
<keyword evidence="1" id="KW-1133">Transmembrane helix</keyword>
<dbReference type="GO" id="GO:0015099">
    <property type="term" value="F:nickel cation transmembrane transporter activity"/>
    <property type="evidence" value="ECO:0007669"/>
    <property type="project" value="TreeGrafter"/>
</dbReference>
<dbReference type="GO" id="GO:0032025">
    <property type="term" value="P:response to cobalt ion"/>
    <property type="evidence" value="ECO:0007669"/>
    <property type="project" value="TreeGrafter"/>
</dbReference>
<proteinExistence type="predicted"/>
<evidence type="ECO:0000313" key="2">
    <source>
        <dbReference type="EMBL" id="MBO2449637.1"/>
    </source>
</evidence>
<dbReference type="GO" id="GO:0046583">
    <property type="term" value="F:monoatomic cation efflux transmembrane transporter activity"/>
    <property type="evidence" value="ECO:0007669"/>
    <property type="project" value="TreeGrafter"/>
</dbReference>
<name>A0A939PBB2_9ACTN</name>
<dbReference type="GO" id="GO:0010045">
    <property type="term" value="P:response to nickel cation"/>
    <property type="evidence" value="ECO:0007669"/>
    <property type="project" value="TreeGrafter"/>
</dbReference>
<dbReference type="RefSeq" id="WP_208257515.1">
    <property type="nucleotide sequence ID" value="NZ_JAGEOJ010000008.1"/>
</dbReference>
<protein>
    <submittedName>
        <fullName evidence="2">High-affinity nickel-transporter</fullName>
    </submittedName>
</protein>
<feature type="transmembrane region" description="Helical" evidence="1">
    <location>
        <begin position="219"/>
        <end position="239"/>
    </location>
</feature>
<reference evidence="2" key="1">
    <citation type="submission" date="2021-03" db="EMBL/GenBank/DDBJ databases">
        <authorList>
            <person name="Kanchanasin P."/>
            <person name="Saeng-In P."/>
            <person name="Phongsopitanun W."/>
            <person name="Yuki M."/>
            <person name="Kudo T."/>
            <person name="Ohkuma M."/>
            <person name="Tanasupawat S."/>
        </authorList>
    </citation>
    <scope>NUCLEOTIDE SEQUENCE</scope>
    <source>
        <strain evidence="2">GKU 128</strain>
    </source>
</reference>
<accession>A0A939PBB2</accession>
<feature type="transmembrane region" description="Helical" evidence="1">
    <location>
        <begin position="336"/>
        <end position="361"/>
    </location>
</feature>
<evidence type="ECO:0000313" key="3">
    <source>
        <dbReference type="Proteomes" id="UP000669179"/>
    </source>
</evidence>
<gene>
    <name evidence="2" type="ORF">J4573_21225</name>
</gene>
<dbReference type="GO" id="GO:0006824">
    <property type="term" value="P:cobalt ion transport"/>
    <property type="evidence" value="ECO:0007669"/>
    <property type="project" value="UniProtKB-KW"/>
</dbReference>
<dbReference type="PANTHER" id="PTHR40659:SF1">
    <property type="entry name" value="NICKEL_COBALT EFFLUX SYSTEM RCNA"/>
    <property type="match status" value="1"/>
</dbReference>
<dbReference type="PANTHER" id="PTHR40659">
    <property type="entry name" value="NICKEL/COBALT EFFLUX SYSTEM RCNA"/>
    <property type="match status" value="1"/>
</dbReference>
<dbReference type="InterPro" id="IPR051224">
    <property type="entry name" value="NiCoT_RcnA"/>
</dbReference>
<sequence length="435" mass="44582">MIVPAVPPAVVAHPLGNFSVNHYDGLQIGRDRIVDNAIVDFAEIPTLQDDAVASDDPAAICTELSRSLRASAAGRPLTFRTGRSALTYRPGAAGLRTSRVTCELTAPAHIDDRTNLTFTNAFRADRVGWREITATAVDVRLTASTAPGTSVSKQLMSYPRDLLGSPLDERSARITAEPGHSTAAAPAHALPAANDLERLTGPAAHSLDDIIGANRVTPLMAGLALLLATALGAAHALLPGHGKTVMATYLAARQGRPRDAAIVGATVTLTHTAGVLLIGLLLTLSSLAGDSVVQWLGVASGALIAAVGAALLTSARRRRHQHTHGHTHTHTHTHRANLLGLGIAGGLVPSPSALVVLLGAVALGRTAFGVAAVVSYGAGMAATLTAAGLLVLRVRSTVKLGHHARKLGPYGALLTGGLILLAGTAIAARNLGALL</sequence>
<feature type="transmembrane region" description="Helical" evidence="1">
    <location>
        <begin position="260"/>
        <end position="282"/>
    </location>
</feature>